<dbReference type="PROSITE" id="PS50965">
    <property type="entry name" value="NERD"/>
    <property type="match status" value="1"/>
</dbReference>
<dbReference type="Proteomes" id="UP000252254">
    <property type="component" value="Unassembled WGS sequence"/>
</dbReference>
<dbReference type="RefSeq" id="WP_113867661.1">
    <property type="nucleotide sequence ID" value="NZ_BAABQN010000008.1"/>
</dbReference>
<gene>
    <name evidence="2" type="ORF">DES48_102534</name>
</gene>
<sequence>MHVFRPASKSSKLLQLQALLPRLHEKSPNFDHLHDLLGKELAGYYGETSLQYYFQLLHLPTSILLYGLRLPGEHNAFQIDALLLTPTVIFIIEAKNIKGIVTFNEAGQLIRSLDGIKETYAHPLLQANEQRLHLKKFLVSHNFNDIAVHPIVCFTHSNVILDFEHQQTDVLTSEQLPNRIRELTNQYKMKKLDRRQLQTVARVLQTHHTDFRGNVIEKYNIPKRHIRKGVWCPSCKRDMMQRYKRTWICPSCGSRDSYAHRQALTEYGLLFKTSIKNSEAREFLAVESSSVVKRMLTGMELNYSGEKYKRTYYLNELLK</sequence>
<dbReference type="Pfam" id="PF08378">
    <property type="entry name" value="NERD"/>
    <property type="match status" value="1"/>
</dbReference>
<dbReference type="AlphaFoldDB" id="A0A366EFG6"/>
<protein>
    <submittedName>
        <fullName evidence="2">Nuclease-like protein</fullName>
    </submittedName>
</protein>
<name>A0A366EFG6_9BACI</name>
<reference evidence="2 3" key="1">
    <citation type="submission" date="2018-06" db="EMBL/GenBank/DDBJ databases">
        <title>Genomic Encyclopedia of Type Strains, Phase IV (KMG-IV): sequencing the most valuable type-strain genomes for metagenomic binning, comparative biology and taxonomic classification.</title>
        <authorList>
            <person name="Goeker M."/>
        </authorList>
    </citation>
    <scope>NUCLEOTIDE SEQUENCE [LARGE SCALE GENOMIC DNA]</scope>
    <source>
        <strain evidence="2 3">DSM 15140</strain>
    </source>
</reference>
<evidence type="ECO:0000313" key="3">
    <source>
        <dbReference type="Proteomes" id="UP000252254"/>
    </source>
</evidence>
<accession>A0A366EFG6</accession>
<proteinExistence type="predicted"/>
<dbReference type="OrthoDB" id="569879at2"/>
<organism evidence="2 3">
    <name type="scientific">Paraliobacillus ryukyuensis</name>
    <dbReference type="NCBI Taxonomy" id="200904"/>
    <lineage>
        <taxon>Bacteria</taxon>
        <taxon>Bacillati</taxon>
        <taxon>Bacillota</taxon>
        <taxon>Bacilli</taxon>
        <taxon>Bacillales</taxon>
        <taxon>Bacillaceae</taxon>
        <taxon>Paraliobacillus</taxon>
    </lineage>
</organism>
<comment type="caution">
    <text evidence="2">The sequence shown here is derived from an EMBL/GenBank/DDBJ whole genome shotgun (WGS) entry which is preliminary data.</text>
</comment>
<keyword evidence="3" id="KW-1185">Reference proteome</keyword>
<evidence type="ECO:0000313" key="2">
    <source>
        <dbReference type="EMBL" id="RBP00766.1"/>
    </source>
</evidence>
<evidence type="ECO:0000259" key="1">
    <source>
        <dbReference type="PROSITE" id="PS50965"/>
    </source>
</evidence>
<dbReference type="InterPro" id="IPR011528">
    <property type="entry name" value="NERD"/>
</dbReference>
<feature type="domain" description="NERD" evidence="1">
    <location>
        <begin position="42"/>
        <end position="157"/>
    </location>
</feature>
<dbReference type="EMBL" id="QNRI01000002">
    <property type="protein sequence ID" value="RBP00766.1"/>
    <property type="molecule type" value="Genomic_DNA"/>
</dbReference>
<dbReference type="STRING" id="200904.GCA_900168775_00793"/>